<proteinExistence type="inferred from homology"/>
<evidence type="ECO:0000256" key="1">
    <source>
        <dbReference type="ARBA" id="ARBA00006787"/>
    </source>
</evidence>
<keyword evidence="2 5" id="KW-0479">Metal-binding</keyword>
<evidence type="ECO:0000256" key="3">
    <source>
        <dbReference type="ARBA" id="ARBA00022964"/>
    </source>
</evidence>
<evidence type="ECO:0000256" key="2">
    <source>
        <dbReference type="ARBA" id="ARBA00022723"/>
    </source>
</evidence>
<comment type="similarity">
    <text evidence="1">Belongs to the carotenoid oxygenase family.</text>
</comment>
<feature type="binding site" evidence="5">
    <location>
        <position position="272"/>
    </location>
    <ligand>
        <name>Fe cation</name>
        <dbReference type="ChEBI" id="CHEBI:24875"/>
        <note>catalytic</note>
    </ligand>
</feature>
<evidence type="ECO:0000256" key="4">
    <source>
        <dbReference type="ARBA" id="ARBA00023004"/>
    </source>
</evidence>
<accession>A0AAV5M528</accession>
<dbReference type="Pfam" id="PF03055">
    <property type="entry name" value="RPE65"/>
    <property type="match status" value="3"/>
</dbReference>
<comment type="cofactor">
    <cofactor evidence="5">
        <name>Fe(2+)</name>
        <dbReference type="ChEBI" id="CHEBI:29033"/>
    </cofactor>
    <text evidence="5">Binds 1 Fe(2+) ion per subunit.</text>
</comment>
<dbReference type="GO" id="GO:0046872">
    <property type="term" value="F:metal ion binding"/>
    <property type="evidence" value="ECO:0007669"/>
    <property type="project" value="UniProtKB-KW"/>
</dbReference>
<name>A0AAV5M528_9ROSI</name>
<keyword evidence="7" id="KW-1185">Reference proteome</keyword>
<evidence type="ECO:0000313" key="7">
    <source>
        <dbReference type="Proteomes" id="UP001054252"/>
    </source>
</evidence>
<evidence type="ECO:0000313" key="6">
    <source>
        <dbReference type="EMBL" id="GKV44875.1"/>
    </source>
</evidence>
<dbReference type="PANTHER" id="PTHR10543:SF142">
    <property type="entry name" value="OS06G0162550 PROTEIN"/>
    <property type="match status" value="1"/>
</dbReference>
<dbReference type="GO" id="GO:0009570">
    <property type="term" value="C:chloroplast stroma"/>
    <property type="evidence" value="ECO:0007669"/>
    <property type="project" value="TreeGrafter"/>
</dbReference>
<dbReference type="Proteomes" id="UP001054252">
    <property type="component" value="Unassembled WGS sequence"/>
</dbReference>
<comment type="caution">
    <text evidence="6">The sequence shown here is derived from an EMBL/GenBank/DDBJ whole genome shotgun (WGS) entry which is preliminary data.</text>
</comment>
<dbReference type="GO" id="GO:0010436">
    <property type="term" value="F:carotenoid dioxygenase activity"/>
    <property type="evidence" value="ECO:0007669"/>
    <property type="project" value="TreeGrafter"/>
</dbReference>
<dbReference type="AlphaFoldDB" id="A0AAV5M528"/>
<protein>
    <submittedName>
        <fullName evidence="6">Uncharacterized protein</fullName>
    </submittedName>
</protein>
<reference evidence="6 7" key="1">
    <citation type="journal article" date="2021" name="Commun. Biol.">
        <title>The genome of Shorea leprosula (Dipterocarpaceae) highlights the ecological relevance of drought in aseasonal tropical rainforests.</title>
        <authorList>
            <person name="Ng K.K.S."/>
            <person name="Kobayashi M.J."/>
            <person name="Fawcett J.A."/>
            <person name="Hatakeyama M."/>
            <person name="Paape T."/>
            <person name="Ng C.H."/>
            <person name="Ang C.C."/>
            <person name="Tnah L.H."/>
            <person name="Lee C.T."/>
            <person name="Nishiyama T."/>
            <person name="Sese J."/>
            <person name="O'Brien M.J."/>
            <person name="Copetti D."/>
            <person name="Mohd Noor M.I."/>
            <person name="Ong R.C."/>
            <person name="Putra M."/>
            <person name="Sireger I.Z."/>
            <person name="Indrioko S."/>
            <person name="Kosugi Y."/>
            <person name="Izuno A."/>
            <person name="Isagi Y."/>
            <person name="Lee S.L."/>
            <person name="Shimizu K.K."/>
        </authorList>
    </citation>
    <scope>NUCLEOTIDE SEQUENCE [LARGE SCALE GENOMIC DNA]</scope>
    <source>
        <strain evidence="6">214</strain>
    </source>
</reference>
<evidence type="ECO:0000256" key="5">
    <source>
        <dbReference type="PIRSR" id="PIRSR604294-1"/>
    </source>
</evidence>
<keyword evidence="3" id="KW-0560">Oxidoreductase</keyword>
<keyword evidence="3" id="KW-0223">Dioxygenase</keyword>
<gene>
    <name evidence="6" type="ORF">SLEP1_g52016</name>
</gene>
<dbReference type="EMBL" id="BPVZ01000187">
    <property type="protein sequence ID" value="GKV44875.1"/>
    <property type="molecule type" value="Genomic_DNA"/>
</dbReference>
<feature type="binding site" evidence="5">
    <location>
        <position position="223"/>
    </location>
    <ligand>
        <name>Fe cation</name>
        <dbReference type="ChEBI" id="CHEBI:24875"/>
        <note>catalytic</note>
    </ligand>
</feature>
<dbReference type="GO" id="GO:0016121">
    <property type="term" value="P:carotene catabolic process"/>
    <property type="evidence" value="ECO:0007669"/>
    <property type="project" value="TreeGrafter"/>
</dbReference>
<dbReference type="PANTHER" id="PTHR10543">
    <property type="entry name" value="BETA-CAROTENE DIOXYGENASE"/>
    <property type="match status" value="1"/>
</dbReference>
<sequence>MAFPCMTTFQVRCSVQKPSISTPFQHFNTTFSSAPFLKELQQLSLQTDVLKTIKNMSTKLLDAFVDSTFEFVDQPLSPSDSNFAPVDELEEAVVVTNIEGEIPNDFPEGVYIRNGPNPLHGGLPVTKSIFGRSSYNAIESEGMLHAVYFSKGNDGNWTLVYNNRYLRFGTENKHVSNTNVFGHSGKFYASAENFLPQEIDIFTLETVDSWDVNGAWTRPFTTHPKRAPGTGELVIMGIDGTKPYVEVGIISADGQKLLHRVDLKLDRATVSHEIGVTPRYNIFMDYPLVININRLLRGDPLLKFEKDGYSRIGVMPRFGDSDSIKWFDVKPNCTLHLINSFEDGDEVVVWGCRALESVIPGPAAGEDKFEWYSSRFRSKGSPIEGSAEDELIFSRPYEWRLNMQLQTGDVKERFLARTEFVLDFPTINQDFFGVQNKFAYTQVVDSIASSTAGTMKYGGLAKLYLIEEPNTQFSPKEGQGEGQIKVEYHMFEENTFCTGAAFVPKQGGGEEDDGWIITFLHNEITDVSQVLMVDTKNFSKEPVARIKLPYRSNSAPVDEPEEAVVIRITATEGRIPDDFPEGVYIRNGPKPLFGGLKSTMSLFGRSSHIWVEGEGMLHALYFRKGIDGNWTVVYNNRHVETETFKLEKQLKKPSFLPTIEGDSLSILSAYVLNVRAPGSGELVIILGINATKPFVEVGVVSADGQKLVHKVDLKLNRCSLSHEIGVTQRLIKYQKEGYARISVMPRYGDADSIRWFDVEPNCTLYLINCFEDGDEDVVRGCRALESIIPGPDGGIRVETKHANWVKERNLMGNNFSMDFPMVNGAYSCVKNKYGYTQVVDSIASSTSGMAKYGGLAKLYFEEPKTKVSSVLLCMSSRKFRKDHIDISPKFIPSCNCNQTGKCRKKAALLQTCFCYAAGCELS</sequence>
<feature type="binding site" evidence="5">
    <location>
        <position position="336"/>
    </location>
    <ligand>
        <name>Fe cation</name>
        <dbReference type="ChEBI" id="CHEBI:24875"/>
        <note>catalytic</note>
    </ligand>
</feature>
<keyword evidence="4 5" id="KW-0408">Iron</keyword>
<dbReference type="InterPro" id="IPR004294">
    <property type="entry name" value="Carotenoid_Oase"/>
</dbReference>
<organism evidence="6 7">
    <name type="scientific">Rubroshorea leprosula</name>
    <dbReference type="NCBI Taxonomy" id="152421"/>
    <lineage>
        <taxon>Eukaryota</taxon>
        <taxon>Viridiplantae</taxon>
        <taxon>Streptophyta</taxon>
        <taxon>Embryophyta</taxon>
        <taxon>Tracheophyta</taxon>
        <taxon>Spermatophyta</taxon>
        <taxon>Magnoliopsida</taxon>
        <taxon>eudicotyledons</taxon>
        <taxon>Gunneridae</taxon>
        <taxon>Pentapetalae</taxon>
        <taxon>rosids</taxon>
        <taxon>malvids</taxon>
        <taxon>Malvales</taxon>
        <taxon>Dipterocarpaceae</taxon>
        <taxon>Rubroshorea</taxon>
    </lineage>
</organism>